<evidence type="ECO:0000259" key="7">
    <source>
        <dbReference type="PROSITE" id="PS51721"/>
    </source>
</evidence>
<dbReference type="InterPro" id="IPR006073">
    <property type="entry name" value="GTP-bd"/>
</dbReference>
<evidence type="ECO:0000313" key="8">
    <source>
        <dbReference type="EMBL" id="KAG5643837.1"/>
    </source>
</evidence>
<dbReference type="InterPro" id="IPR023179">
    <property type="entry name" value="GTP-bd_ortho_bundle_sf"/>
</dbReference>
<dbReference type="Gene3D" id="3.40.50.300">
    <property type="entry name" value="P-loop containing nucleotide triphosphate hydrolases"/>
    <property type="match status" value="1"/>
</dbReference>
<reference evidence="8" key="1">
    <citation type="submission" date="2020-07" db="EMBL/GenBank/DDBJ databases">
        <authorList>
            <person name="Nieuwenhuis M."/>
            <person name="Van De Peppel L.J.J."/>
        </authorList>
    </citation>
    <scope>NUCLEOTIDE SEQUENCE</scope>
    <source>
        <strain evidence="8">AP01</strain>
        <tissue evidence="8">Mycelium</tissue>
    </source>
</reference>
<dbReference type="SUPFAM" id="SSF52540">
    <property type="entry name" value="P-loop containing nucleoside triphosphate hydrolases"/>
    <property type="match status" value="1"/>
</dbReference>
<sequence>MASEPTLSTLALQAQAAEAASGYAEDPTSSTNPAGKTKEQLRKYYLKTLHKVIDQSDIIILVLDARDPEGCRSRLVEEEVRRREMEGKKLVFVLNKIDLIPRANAQAWLKHLRHSTPTLPFLSSSSSQHQRTNISSTTAPSLMKLLKAYKPKAGSVTVGVVGYPNVGKSSLINSLKRSKVCAVAAQAGHTKELQSIQLERGMRIVDSPGVVFDDDDFDDGKGQTKSSVLLRNVVKVEDVEDPIAVVEEVLGRTAPTTMQKIYNLPEWTSTLEFLTMLAMTSGRLLKGGTPDINSAARHVLQDWNHQKIPYYSQPPAIHPSLIPSVVPTNPSSSSAPVIAPGAENVGQAQILSSFSKPFELEGLFGAADAGAFGSPRDVPMDGDVDEDGDVFFDAVEGDDESSMRTDDDVATPKSLKRPHSPEIADTNNAPMVGPDPPVQRQPKRQRKTKDVPAYDAPPDAHVLNRMDKSNPLSRRNLKKEAKRARKAHRGKDQAGGVMEVDGNELQFTFLA</sequence>
<gene>
    <name evidence="8" type="ORF">DXG03_009568</name>
</gene>
<evidence type="ECO:0000256" key="1">
    <source>
        <dbReference type="ARBA" id="ARBA00004123"/>
    </source>
</evidence>
<comment type="caution">
    <text evidence="8">The sequence shown here is derived from an EMBL/GenBank/DDBJ whole genome shotgun (WGS) entry which is preliminary data.</text>
</comment>
<dbReference type="AlphaFoldDB" id="A0A9P7GAU7"/>
<dbReference type="InterPro" id="IPR050755">
    <property type="entry name" value="TRAFAC_YlqF/YawG_RiboMat"/>
</dbReference>
<name>A0A9P7GAU7_9AGAR</name>
<evidence type="ECO:0000256" key="3">
    <source>
        <dbReference type="ARBA" id="ARBA00023054"/>
    </source>
</evidence>
<feature type="region of interest" description="Disordered" evidence="6">
    <location>
        <begin position="395"/>
        <end position="497"/>
    </location>
</feature>
<organism evidence="8 9">
    <name type="scientific">Asterophora parasitica</name>
    <dbReference type="NCBI Taxonomy" id="117018"/>
    <lineage>
        <taxon>Eukaryota</taxon>
        <taxon>Fungi</taxon>
        <taxon>Dikarya</taxon>
        <taxon>Basidiomycota</taxon>
        <taxon>Agaricomycotina</taxon>
        <taxon>Agaricomycetes</taxon>
        <taxon>Agaricomycetidae</taxon>
        <taxon>Agaricales</taxon>
        <taxon>Tricholomatineae</taxon>
        <taxon>Lyophyllaceae</taxon>
        <taxon>Asterophora</taxon>
    </lineage>
</organism>
<dbReference type="Proteomes" id="UP000775547">
    <property type="component" value="Unassembled WGS sequence"/>
</dbReference>
<feature type="compositionally biased region" description="Basic residues" evidence="6">
    <location>
        <begin position="475"/>
        <end position="489"/>
    </location>
</feature>
<keyword evidence="2" id="KW-0547">Nucleotide-binding</keyword>
<keyword evidence="4" id="KW-0342">GTP-binding</keyword>
<reference evidence="8" key="2">
    <citation type="submission" date="2021-10" db="EMBL/GenBank/DDBJ databases">
        <title>Phylogenomics reveals ancestral predisposition of the termite-cultivated fungus Termitomyces towards a domesticated lifestyle.</title>
        <authorList>
            <person name="Auxier B."/>
            <person name="Grum-Grzhimaylo A."/>
            <person name="Cardenas M.E."/>
            <person name="Lodge J.D."/>
            <person name="Laessoe T."/>
            <person name="Pedersen O."/>
            <person name="Smith M.E."/>
            <person name="Kuyper T.W."/>
            <person name="Franco-Molano E.A."/>
            <person name="Baroni T.J."/>
            <person name="Aanen D.K."/>
        </authorList>
    </citation>
    <scope>NUCLEOTIDE SEQUENCE</scope>
    <source>
        <strain evidence="8">AP01</strain>
        <tissue evidence="8">Mycelium</tissue>
    </source>
</reference>
<keyword evidence="3" id="KW-0175">Coiled coil</keyword>
<proteinExistence type="predicted"/>
<comment type="subcellular location">
    <subcellularLocation>
        <location evidence="1">Nucleus</location>
    </subcellularLocation>
</comment>
<keyword evidence="5" id="KW-0539">Nucleus</keyword>
<dbReference type="InterPro" id="IPR030378">
    <property type="entry name" value="G_CP_dom"/>
</dbReference>
<dbReference type="InterPro" id="IPR027417">
    <property type="entry name" value="P-loop_NTPase"/>
</dbReference>
<feature type="domain" description="CP-type G" evidence="7">
    <location>
        <begin position="46"/>
        <end position="213"/>
    </location>
</feature>
<dbReference type="GO" id="GO:0005525">
    <property type="term" value="F:GTP binding"/>
    <property type="evidence" value="ECO:0007669"/>
    <property type="project" value="UniProtKB-KW"/>
</dbReference>
<dbReference type="GO" id="GO:0005730">
    <property type="term" value="C:nucleolus"/>
    <property type="evidence" value="ECO:0007669"/>
    <property type="project" value="TreeGrafter"/>
</dbReference>
<evidence type="ECO:0000313" key="9">
    <source>
        <dbReference type="Proteomes" id="UP000775547"/>
    </source>
</evidence>
<evidence type="ECO:0000256" key="4">
    <source>
        <dbReference type="ARBA" id="ARBA00023134"/>
    </source>
</evidence>
<dbReference type="Gene3D" id="1.10.1580.10">
    <property type="match status" value="1"/>
</dbReference>
<dbReference type="Pfam" id="PF01926">
    <property type="entry name" value="MMR_HSR1"/>
    <property type="match status" value="1"/>
</dbReference>
<accession>A0A9P7GAU7</accession>
<evidence type="ECO:0000256" key="6">
    <source>
        <dbReference type="SAM" id="MobiDB-lite"/>
    </source>
</evidence>
<keyword evidence="9" id="KW-1185">Reference proteome</keyword>
<dbReference type="PROSITE" id="PS51721">
    <property type="entry name" value="G_CP"/>
    <property type="match status" value="1"/>
</dbReference>
<protein>
    <recommendedName>
        <fullName evidence="7">CP-type G domain-containing protein</fullName>
    </recommendedName>
</protein>
<dbReference type="EMBL" id="JABCKV010000093">
    <property type="protein sequence ID" value="KAG5643837.1"/>
    <property type="molecule type" value="Genomic_DNA"/>
</dbReference>
<evidence type="ECO:0000256" key="2">
    <source>
        <dbReference type="ARBA" id="ARBA00022741"/>
    </source>
</evidence>
<dbReference type="FunFam" id="1.10.1580.10:FF:000002">
    <property type="entry name" value="Guanine nucleotide-binding protein-like 3 (nucleolar)-like"/>
    <property type="match status" value="1"/>
</dbReference>
<dbReference type="PANTHER" id="PTHR11089">
    <property type="entry name" value="GTP-BINDING PROTEIN-RELATED"/>
    <property type="match status" value="1"/>
</dbReference>
<evidence type="ECO:0000256" key="5">
    <source>
        <dbReference type="ARBA" id="ARBA00023242"/>
    </source>
</evidence>
<dbReference type="PANTHER" id="PTHR11089:SF30">
    <property type="entry name" value="GUANINE NUCLEOTIDE-BINDING PROTEIN-LIKE 3 HOMOLOG"/>
    <property type="match status" value="1"/>
</dbReference>
<dbReference type="OrthoDB" id="444945at2759"/>